<evidence type="ECO:0000313" key="1">
    <source>
        <dbReference type="Ensembl" id="ENSOARP00020047223.1"/>
    </source>
</evidence>
<proteinExistence type="predicted"/>
<reference evidence="1" key="2">
    <citation type="submission" date="2025-08" db="UniProtKB">
        <authorList>
            <consortium name="Ensembl"/>
        </authorList>
    </citation>
    <scope>IDENTIFICATION</scope>
</reference>
<sequence length="433" mass="49526">MHPPPPGPLGDCLRDWEELQQDFHGIQETHRLYRLKLEELTKLQNSCTSSVARQKKRLQELALVLKKCKPSLPSEAEEAAQELENQIKERQGLFFDMEAYLPKKNGLYLSLVLGNVNVTLLSKQAKFAYKDEYEKFKLYLTIILILISFTCRFLLNSRVTDAAFNFLLVWYYCTLTIRESILINNGSRIKGWWVFHHYVSTFLSGVMLTWPDGLMYQKFRNQFLSFSMYQSFVQFLQYYYQSGCLYRLRALGERHTMDLTVEGFQSWMWRGLTFLLPFLFFGHFWQLFNALTLFNLARDPECKEWQVSRALAWGGRGEGRLAPVLTPIAPPGAHVRLPLPPPLPWQFLHHPAGRAPEIPQPAAWEQERMRLGPPCPMAPLARKGLLNLCVEGVGTPRVQEGLVCPPLGFVGSVGPEGIAGEEDLGASGLNKGR</sequence>
<accession>A0AC11DP20</accession>
<reference evidence="1" key="3">
    <citation type="submission" date="2025-09" db="UniProtKB">
        <authorList>
            <consortium name="Ensembl"/>
        </authorList>
    </citation>
    <scope>IDENTIFICATION</scope>
</reference>
<reference evidence="1" key="1">
    <citation type="submission" date="2020-11" db="EMBL/GenBank/DDBJ databases">
        <authorList>
            <person name="Davenport K.M."/>
            <person name="Bickhart D.M."/>
            <person name="Smith T.P.L."/>
            <person name="Murdoch B.M."/>
            <person name="Rosen B.D."/>
        </authorList>
    </citation>
    <scope>NUCLEOTIDE SEQUENCE [LARGE SCALE GENOMIC DNA]</scope>
    <source>
        <strain evidence="1">OAR_USU_Benz2616</strain>
    </source>
</reference>
<dbReference type="Ensembl" id="ENSOART00020057105.1">
    <property type="protein sequence ID" value="ENSOARP00020047223.1"/>
    <property type="gene ID" value="ENSOARG00020023534.2"/>
</dbReference>
<organism evidence="1">
    <name type="scientific">Ovis aries</name>
    <name type="common">Sheep</name>
    <dbReference type="NCBI Taxonomy" id="9940"/>
    <lineage>
        <taxon>Eukaryota</taxon>
        <taxon>Metazoa</taxon>
        <taxon>Chordata</taxon>
        <taxon>Craniata</taxon>
        <taxon>Vertebrata</taxon>
        <taxon>Euteleostomi</taxon>
        <taxon>Mammalia</taxon>
        <taxon>Eutheria</taxon>
        <taxon>Laurasiatheria</taxon>
        <taxon>Artiodactyla</taxon>
        <taxon>Ruminantia</taxon>
        <taxon>Pecora</taxon>
        <taxon>Bovidae</taxon>
        <taxon>Caprinae</taxon>
        <taxon>Ovis</taxon>
    </lineage>
</organism>
<protein>
    <submittedName>
        <fullName evidence="1">Transmembrane protein 120A</fullName>
    </submittedName>
</protein>
<name>A0AC11DP20_SHEEP</name>
<gene>
    <name evidence="1" type="primary">TMEM120A</name>
</gene>